<dbReference type="RefSeq" id="WP_313980660.1">
    <property type="nucleotide sequence ID" value="NZ_JASJOS010000006.1"/>
</dbReference>
<evidence type="ECO:0000313" key="3">
    <source>
        <dbReference type="Proteomes" id="UP001241110"/>
    </source>
</evidence>
<dbReference type="EMBL" id="JASJOS010000006">
    <property type="protein sequence ID" value="MDJ1482051.1"/>
    <property type="molecule type" value="Genomic_DNA"/>
</dbReference>
<sequence>METNKEAQKNPENKKSVLTDNKDGVEFKKGDDRPVQNSTQQGFGLDDGPNQPLSKEMLHDLQDAGQSDLQRQREEEKAEKKK</sequence>
<feature type="region of interest" description="Disordered" evidence="1">
    <location>
        <begin position="1"/>
        <end position="82"/>
    </location>
</feature>
<organism evidence="2 3">
    <name type="scientific">Xanthocytophaga flava</name>
    <dbReference type="NCBI Taxonomy" id="3048013"/>
    <lineage>
        <taxon>Bacteria</taxon>
        <taxon>Pseudomonadati</taxon>
        <taxon>Bacteroidota</taxon>
        <taxon>Cytophagia</taxon>
        <taxon>Cytophagales</taxon>
        <taxon>Rhodocytophagaceae</taxon>
        <taxon>Xanthocytophaga</taxon>
    </lineage>
</organism>
<name>A0AAE3QRV0_9BACT</name>
<evidence type="ECO:0000313" key="2">
    <source>
        <dbReference type="EMBL" id="MDJ1482051.1"/>
    </source>
</evidence>
<evidence type="ECO:0000256" key="1">
    <source>
        <dbReference type="SAM" id="MobiDB-lite"/>
    </source>
</evidence>
<feature type="compositionally biased region" description="Basic and acidic residues" evidence="1">
    <location>
        <begin position="70"/>
        <end position="82"/>
    </location>
</feature>
<proteinExistence type="predicted"/>
<protein>
    <submittedName>
        <fullName evidence="2">Uncharacterized protein</fullName>
    </submittedName>
</protein>
<reference evidence="2" key="1">
    <citation type="submission" date="2023-05" db="EMBL/GenBank/DDBJ databases">
        <authorList>
            <person name="Zhang X."/>
        </authorList>
    </citation>
    <scope>NUCLEOTIDE SEQUENCE</scope>
    <source>
        <strain evidence="2">YF14B1</strain>
    </source>
</reference>
<dbReference type="Proteomes" id="UP001241110">
    <property type="component" value="Unassembled WGS sequence"/>
</dbReference>
<gene>
    <name evidence="2" type="ORF">QNI16_16230</name>
</gene>
<comment type="caution">
    <text evidence="2">The sequence shown here is derived from an EMBL/GenBank/DDBJ whole genome shotgun (WGS) entry which is preliminary data.</text>
</comment>
<feature type="compositionally biased region" description="Basic and acidic residues" evidence="1">
    <location>
        <begin position="1"/>
        <end position="34"/>
    </location>
</feature>
<dbReference type="AlphaFoldDB" id="A0AAE3QRV0"/>
<accession>A0AAE3QRV0</accession>